<dbReference type="EMBL" id="SJPW01000008">
    <property type="protein sequence ID" value="TWU46142.1"/>
    <property type="molecule type" value="Genomic_DNA"/>
</dbReference>
<dbReference type="AlphaFoldDB" id="A0A5C6EB02"/>
<reference evidence="1 2" key="1">
    <citation type="submission" date="2019-02" db="EMBL/GenBank/DDBJ databases">
        <title>Deep-cultivation of Planctomycetes and their phenomic and genomic characterization uncovers novel biology.</title>
        <authorList>
            <person name="Wiegand S."/>
            <person name="Jogler M."/>
            <person name="Boedeker C."/>
            <person name="Pinto D."/>
            <person name="Vollmers J."/>
            <person name="Rivas-Marin E."/>
            <person name="Kohn T."/>
            <person name="Peeters S.H."/>
            <person name="Heuer A."/>
            <person name="Rast P."/>
            <person name="Oberbeckmann S."/>
            <person name="Bunk B."/>
            <person name="Jeske O."/>
            <person name="Meyerdierks A."/>
            <person name="Storesund J.E."/>
            <person name="Kallscheuer N."/>
            <person name="Luecker S."/>
            <person name="Lage O.M."/>
            <person name="Pohl T."/>
            <person name="Merkel B.J."/>
            <person name="Hornburger P."/>
            <person name="Mueller R.-W."/>
            <person name="Bruemmer F."/>
            <person name="Labrenz M."/>
            <person name="Spormann A.M."/>
            <person name="Op Den Camp H."/>
            <person name="Overmann J."/>
            <person name="Amann R."/>
            <person name="Jetten M.S.M."/>
            <person name="Mascher T."/>
            <person name="Medema M.H."/>
            <person name="Devos D.P."/>
            <person name="Kaster A.-K."/>
            <person name="Ovreas L."/>
            <person name="Rohde M."/>
            <person name="Galperin M.Y."/>
            <person name="Jogler C."/>
        </authorList>
    </citation>
    <scope>NUCLEOTIDE SEQUENCE [LARGE SCALE GENOMIC DNA]</scope>
    <source>
        <strain evidence="1 2">Poly51</strain>
    </source>
</reference>
<name>A0A5C6EB02_9BACT</name>
<dbReference type="RefSeq" id="WP_146461835.1">
    <property type="nucleotide sequence ID" value="NZ_SJPW01000008.1"/>
</dbReference>
<protein>
    <submittedName>
        <fullName evidence="1">Uncharacterized protein</fullName>
    </submittedName>
</protein>
<proteinExistence type="predicted"/>
<keyword evidence="2" id="KW-1185">Reference proteome</keyword>
<sequence length="191" mass="21240">MPNDKAKSKPRQLDEGHFFAELEGQIVRRLKAEAGSQEGRDVLLRDTGIRDQKLIEELGRLGITSDGILALRVFPLALVAWAEGSADVRERQAVMAEAIQLGITDGSAAWILLDQWLDRRPPGLGVDAWRRYVHSIFADMSDVAQKRIIELTQRQMTSIAKASGGHLGFGKVSKKEQAVIDQIVTAMQRQR</sequence>
<comment type="caution">
    <text evidence="1">The sequence shown here is derived from an EMBL/GenBank/DDBJ whole genome shotgun (WGS) entry which is preliminary data.</text>
</comment>
<organism evidence="1 2">
    <name type="scientific">Rubripirellula tenax</name>
    <dbReference type="NCBI Taxonomy" id="2528015"/>
    <lineage>
        <taxon>Bacteria</taxon>
        <taxon>Pseudomonadati</taxon>
        <taxon>Planctomycetota</taxon>
        <taxon>Planctomycetia</taxon>
        <taxon>Pirellulales</taxon>
        <taxon>Pirellulaceae</taxon>
        <taxon>Rubripirellula</taxon>
    </lineage>
</organism>
<gene>
    <name evidence="1" type="ORF">Poly51_55370</name>
</gene>
<dbReference type="OrthoDB" id="263799at2"/>
<evidence type="ECO:0000313" key="2">
    <source>
        <dbReference type="Proteomes" id="UP000318288"/>
    </source>
</evidence>
<evidence type="ECO:0000313" key="1">
    <source>
        <dbReference type="EMBL" id="TWU46142.1"/>
    </source>
</evidence>
<dbReference type="Proteomes" id="UP000318288">
    <property type="component" value="Unassembled WGS sequence"/>
</dbReference>
<accession>A0A5C6EB02</accession>